<evidence type="ECO:0000313" key="1">
    <source>
        <dbReference type="EMBL" id="KAI8560800.1"/>
    </source>
</evidence>
<reference evidence="1" key="1">
    <citation type="submission" date="2022-02" db="EMBL/GenBank/DDBJ databases">
        <title>Plant Genome Project.</title>
        <authorList>
            <person name="Zhang R.-G."/>
        </authorList>
    </citation>
    <scope>NUCLEOTIDE SEQUENCE</scope>
    <source>
        <strain evidence="1">AT1</strain>
    </source>
</reference>
<dbReference type="Proteomes" id="UP001062846">
    <property type="component" value="Chromosome 4"/>
</dbReference>
<evidence type="ECO:0000313" key="2">
    <source>
        <dbReference type="Proteomes" id="UP001062846"/>
    </source>
</evidence>
<name>A0ACC0P5K8_RHOML</name>
<keyword evidence="2" id="KW-1185">Reference proteome</keyword>
<dbReference type="EMBL" id="CM046391">
    <property type="protein sequence ID" value="KAI8560800.1"/>
    <property type="molecule type" value="Genomic_DNA"/>
</dbReference>
<sequence>MPDIRLIFYFSLQRLYIKICLLSKKAKLMPKQIYYSMDVMFSHPSGRNHTNAKNDPNIDGHINLFQAQLAINPFSSWAHSCAVRTIRNGKRETTFESTKKLLIGGFRRCTLGPFSAERDSQRSASSPTARVLRSGGGGLPPPPPSSPPPPSLRSRPPPPSLLLTGVSFLSLRAGIAEFVVTKLRVLRLPAGDLGARIAMSPPCLPKSGDKWLLVSLSVGGVLVFSASASVAGGGSVKVSQDSILFFGWLRYHFWLEVTADLAEWSLFFGSRGRARPPWRCLGLRARCLAWQRRLASEPPSVDSTALDWVSRSSSGRRPLRRVLGNISFISFVFVVA</sequence>
<organism evidence="1 2">
    <name type="scientific">Rhododendron molle</name>
    <name type="common">Chinese azalea</name>
    <name type="synonym">Azalea mollis</name>
    <dbReference type="NCBI Taxonomy" id="49168"/>
    <lineage>
        <taxon>Eukaryota</taxon>
        <taxon>Viridiplantae</taxon>
        <taxon>Streptophyta</taxon>
        <taxon>Embryophyta</taxon>
        <taxon>Tracheophyta</taxon>
        <taxon>Spermatophyta</taxon>
        <taxon>Magnoliopsida</taxon>
        <taxon>eudicotyledons</taxon>
        <taxon>Gunneridae</taxon>
        <taxon>Pentapetalae</taxon>
        <taxon>asterids</taxon>
        <taxon>Ericales</taxon>
        <taxon>Ericaceae</taxon>
        <taxon>Ericoideae</taxon>
        <taxon>Rhodoreae</taxon>
        <taxon>Rhododendron</taxon>
    </lineage>
</organism>
<protein>
    <submittedName>
        <fullName evidence="1">Uncharacterized protein</fullName>
    </submittedName>
</protein>
<proteinExistence type="predicted"/>
<gene>
    <name evidence="1" type="ORF">RHMOL_Rhmol04G0284000</name>
</gene>
<accession>A0ACC0P5K8</accession>
<comment type="caution">
    <text evidence="1">The sequence shown here is derived from an EMBL/GenBank/DDBJ whole genome shotgun (WGS) entry which is preliminary data.</text>
</comment>